<dbReference type="InterPro" id="IPR036259">
    <property type="entry name" value="MFS_trans_sf"/>
</dbReference>
<reference evidence="13" key="2">
    <citation type="submission" date="2023-06" db="EMBL/GenBank/DDBJ databases">
        <authorList>
            <consortium name="Lawrence Berkeley National Laboratory"/>
            <person name="Haridas S."/>
            <person name="Hensen N."/>
            <person name="Bonometti L."/>
            <person name="Westerberg I."/>
            <person name="Brannstrom I.O."/>
            <person name="Guillou S."/>
            <person name="Cros-Aarteil S."/>
            <person name="Calhoun S."/>
            <person name="Kuo A."/>
            <person name="Mondo S."/>
            <person name="Pangilinan J."/>
            <person name="Riley R."/>
            <person name="Labutti K."/>
            <person name="Andreopoulos B."/>
            <person name="Lipzen A."/>
            <person name="Chen C."/>
            <person name="Yanf M."/>
            <person name="Daum C."/>
            <person name="Ng V."/>
            <person name="Clum A."/>
            <person name="Steindorff A."/>
            <person name="Ohm R."/>
            <person name="Martin F."/>
            <person name="Silar P."/>
            <person name="Natvig D."/>
            <person name="Lalanne C."/>
            <person name="Gautier V."/>
            <person name="Ament-Velasquez S.L."/>
            <person name="Kruys A."/>
            <person name="Hutchinson M.I."/>
            <person name="Powell A.J."/>
            <person name="Barry K."/>
            <person name="Miller A.N."/>
            <person name="Grigoriev I.V."/>
            <person name="Debuchy R."/>
            <person name="Gladieux P."/>
            <person name="Thoren M.H."/>
            <person name="Johannesson H."/>
        </authorList>
    </citation>
    <scope>NUCLEOTIDE SEQUENCE</scope>
    <source>
        <strain evidence="13">SMH4131-1</strain>
    </source>
</reference>
<dbReference type="PANTHER" id="PTHR23516:SF1">
    <property type="entry name" value="MOLYBDATE-ANION TRANSPORTER"/>
    <property type="match status" value="1"/>
</dbReference>
<evidence type="ECO:0000256" key="3">
    <source>
        <dbReference type="ARBA" id="ARBA00021242"/>
    </source>
</evidence>
<protein>
    <recommendedName>
        <fullName evidence="3">Molybdate-anion transporter</fullName>
    </recommendedName>
    <alternativeName>
        <fullName evidence="10">Major facilitator superfamily domain-containing protein 5</fullName>
    </alternativeName>
    <alternativeName>
        <fullName evidence="11">Molybdate transporter 2 homolog</fullName>
    </alternativeName>
</protein>
<dbReference type="AlphaFoldDB" id="A0AAE0IY49"/>
<feature type="transmembrane region" description="Helical" evidence="12">
    <location>
        <begin position="66"/>
        <end position="87"/>
    </location>
</feature>
<evidence type="ECO:0000256" key="8">
    <source>
        <dbReference type="ARBA" id="ARBA00023065"/>
    </source>
</evidence>
<dbReference type="EMBL" id="JAUEPO010000002">
    <property type="protein sequence ID" value="KAK3333403.1"/>
    <property type="molecule type" value="Genomic_DNA"/>
</dbReference>
<feature type="transmembrane region" description="Helical" evidence="12">
    <location>
        <begin position="99"/>
        <end position="123"/>
    </location>
</feature>
<keyword evidence="14" id="KW-1185">Reference proteome</keyword>
<keyword evidence="9 12" id="KW-0472">Membrane</keyword>
<evidence type="ECO:0000313" key="13">
    <source>
        <dbReference type="EMBL" id="KAK3333403.1"/>
    </source>
</evidence>
<comment type="subcellular location">
    <subcellularLocation>
        <location evidence="2">Cell membrane</location>
        <topology evidence="2">Multi-pass membrane protein</topology>
    </subcellularLocation>
</comment>
<feature type="transmembrane region" description="Helical" evidence="12">
    <location>
        <begin position="279"/>
        <end position="302"/>
    </location>
</feature>
<dbReference type="Pfam" id="PF05631">
    <property type="entry name" value="MFS_5"/>
    <property type="match status" value="1"/>
</dbReference>
<evidence type="ECO:0000313" key="14">
    <source>
        <dbReference type="Proteomes" id="UP001286456"/>
    </source>
</evidence>
<dbReference type="GO" id="GO:0015098">
    <property type="term" value="F:molybdate ion transmembrane transporter activity"/>
    <property type="evidence" value="ECO:0007669"/>
    <property type="project" value="InterPro"/>
</dbReference>
<evidence type="ECO:0000256" key="7">
    <source>
        <dbReference type="ARBA" id="ARBA00022989"/>
    </source>
</evidence>
<evidence type="ECO:0000256" key="1">
    <source>
        <dbReference type="ARBA" id="ARBA00003019"/>
    </source>
</evidence>
<feature type="transmembrane region" description="Helical" evidence="12">
    <location>
        <begin position="405"/>
        <end position="425"/>
    </location>
</feature>
<evidence type="ECO:0000256" key="10">
    <source>
        <dbReference type="ARBA" id="ARBA00030646"/>
    </source>
</evidence>
<evidence type="ECO:0000256" key="2">
    <source>
        <dbReference type="ARBA" id="ARBA00004651"/>
    </source>
</evidence>
<dbReference type="GO" id="GO:0005886">
    <property type="term" value="C:plasma membrane"/>
    <property type="evidence" value="ECO:0007669"/>
    <property type="project" value="UniProtKB-SubCell"/>
</dbReference>
<keyword evidence="6 12" id="KW-0812">Transmembrane</keyword>
<evidence type="ECO:0000256" key="12">
    <source>
        <dbReference type="SAM" id="Phobius"/>
    </source>
</evidence>
<proteinExistence type="predicted"/>
<reference evidence="13" key="1">
    <citation type="journal article" date="2023" name="Mol. Phylogenet. Evol.">
        <title>Genome-scale phylogeny and comparative genomics of the fungal order Sordariales.</title>
        <authorList>
            <person name="Hensen N."/>
            <person name="Bonometti L."/>
            <person name="Westerberg I."/>
            <person name="Brannstrom I.O."/>
            <person name="Guillou S."/>
            <person name="Cros-Aarteil S."/>
            <person name="Calhoun S."/>
            <person name="Haridas S."/>
            <person name="Kuo A."/>
            <person name="Mondo S."/>
            <person name="Pangilinan J."/>
            <person name="Riley R."/>
            <person name="LaButti K."/>
            <person name="Andreopoulos B."/>
            <person name="Lipzen A."/>
            <person name="Chen C."/>
            <person name="Yan M."/>
            <person name="Daum C."/>
            <person name="Ng V."/>
            <person name="Clum A."/>
            <person name="Steindorff A."/>
            <person name="Ohm R.A."/>
            <person name="Martin F."/>
            <person name="Silar P."/>
            <person name="Natvig D.O."/>
            <person name="Lalanne C."/>
            <person name="Gautier V."/>
            <person name="Ament-Velasquez S.L."/>
            <person name="Kruys A."/>
            <person name="Hutchinson M.I."/>
            <person name="Powell A.J."/>
            <person name="Barry K."/>
            <person name="Miller A.N."/>
            <person name="Grigoriev I.V."/>
            <person name="Debuchy R."/>
            <person name="Gladieux P."/>
            <person name="Hiltunen Thoren M."/>
            <person name="Johannesson H."/>
        </authorList>
    </citation>
    <scope>NUCLEOTIDE SEQUENCE</scope>
    <source>
        <strain evidence="13">SMH4131-1</strain>
    </source>
</reference>
<evidence type="ECO:0000256" key="5">
    <source>
        <dbReference type="ARBA" id="ARBA00022475"/>
    </source>
</evidence>
<dbReference type="SUPFAM" id="SSF103473">
    <property type="entry name" value="MFS general substrate transporter"/>
    <property type="match status" value="1"/>
</dbReference>
<feature type="transmembrane region" description="Helical" evidence="12">
    <location>
        <begin position="135"/>
        <end position="153"/>
    </location>
</feature>
<keyword evidence="8" id="KW-0406">Ion transport</keyword>
<feature type="transmembrane region" description="Helical" evidence="12">
    <location>
        <begin position="371"/>
        <end position="393"/>
    </location>
</feature>
<gene>
    <name evidence="13" type="ORF">B0T19DRAFT_125128</name>
</gene>
<evidence type="ECO:0000256" key="4">
    <source>
        <dbReference type="ARBA" id="ARBA00022448"/>
    </source>
</evidence>
<feature type="transmembrane region" description="Helical" evidence="12">
    <location>
        <begin position="348"/>
        <end position="365"/>
    </location>
</feature>
<dbReference type="Gene3D" id="1.20.1250.20">
    <property type="entry name" value="MFS general substrate transporter like domains"/>
    <property type="match status" value="1"/>
</dbReference>
<feature type="transmembrane region" description="Helical" evidence="12">
    <location>
        <begin position="317"/>
        <end position="336"/>
    </location>
</feature>
<accession>A0AAE0IY49</accession>
<keyword evidence="7 12" id="KW-1133">Transmembrane helix</keyword>
<dbReference type="InterPro" id="IPR008509">
    <property type="entry name" value="MOT2/MFSD5"/>
</dbReference>
<feature type="transmembrane region" description="Helical" evidence="12">
    <location>
        <begin position="431"/>
        <end position="453"/>
    </location>
</feature>
<comment type="caution">
    <text evidence="13">The sequence shown here is derived from an EMBL/GenBank/DDBJ whole genome shotgun (WGS) entry which is preliminary data.</text>
</comment>
<dbReference type="PANTHER" id="PTHR23516">
    <property type="entry name" value="SAM (S-ADENOSYL METHIONINE) TRANSPORTER"/>
    <property type="match status" value="1"/>
</dbReference>
<evidence type="ECO:0000256" key="6">
    <source>
        <dbReference type="ARBA" id="ARBA00022692"/>
    </source>
</evidence>
<organism evidence="13 14">
    <name type="scientific">Cercophora scortea</name>
    <dbReference type="NCBI Taxonomy" id="314031"/>
    <lineage>
        <taxon>Eukaryota</taxon>
        <taxon>Fungi</taxon>
        <taxon>Dikarya</taxon>
        <taxon>Ascomycota</taxon>
        <taxon>Pezizomycotina</taxon>
        <taxon>Sordariomycetes</taxon>
        <taxon>Sordariomycetidae</taxon>
        <taxon>Sordariales</taxon>
        <taxon>Lasiosphaeriaceae</taxon>
        <taxon>Cercophora</taxon>
    </lineage>
</organism>
<evidence type="ECO:0000256" key="11">
    <source>
        <dbReference type="ARBA" id="ARBA00032555"/>
    </source>
</evidence>
<feature type="transmembrane region" description="Helical" evidence="12">
    <location>
        <begin position="6"/>
        <end position="23"/>
    </location>
</feature>
<dbReference type="Proteomes" id="UP001286456">
    <property type="component" value="Unassembled WGS sequence"/>
</dbReference>
<keyword evidence="5" id="KW-1003">Cell membrane</keyword>
<feature type="transmembrane region" description="Helical" evidence="12">
    <location>
        <begin position="225"/>
        <end position="245"/>
    </location>
</feature>
<sequence>MIMDIYTINLTGLLVLCGALFIAQHRGVPRGGEVEDKKGKDQKNDADLIKSKSKVKNKKKKKADKWPFLTVYALVMGADWLQGPFLYSLYTDEHALPHALVSALFTTGFLSGAVSGTFIGTLADRHGRRAACHSFCLACALSCVLTMVPSLPLLVAGRVLGGLSTSLLFSVFESWMVADVRARGEEVEEELASMFGAMSTVNSLVAIASGVGSEWLVAVTGTRRAPFAGSVVLLGIAFGGIWMLWAEYYGEASPSPDNKTSQTPPTSAQSILTILTDPAVLSLGLISTVFEGSMYLFVFFWAPALGSVHTSSSSSPLSFGVIFASFMASCLAASLAFNTLPTSKHATLLLLILFTSAVCFLLSAAPRSEQAAFWVFCLFEAAVGVYWPCMGCLKGRLIDDGMRARVYGMLRVPLNVFVVVALLAAGEGPEAYRGVFLVCSGLLFASCGALWVVNGRGAANVAG</sequence>
<keyword evidence="4" id="KW-0813">Transport</keyword>
<evidence type="ECO:0000256" key="9">
    <source>
        <dbReference type="ARBA" id="ARBA00023136"/>
    </source>
</evidence>
<dbReference type="GO" id="GO:0006811">
    <property type="term" value="P:monoatomic ion transport"/>
    <property type="evidence" value="ECO:0007669"/>
    <property type="project" value="UniProtKB-KW"/>
</dbReference>
<name>A0AAE0IY49_9PEZI</name>
<comment type="function">
    <text evidence="1">Mediates high-affinity intracellular uptake of the rare oligo-element molybdenum.</text>
</comment>